<dbReference type="KEGG" id="fae:FAES_1653"/>
<dbReference type="AlphaFoldDB" id="I0K6B0"/>
<feature type="domain" description="DUF3828" evidence="1">
    <location>
        <begin position="56"/>
        <end position="188"/>
    </location>
</feature>
<proteinExistence type="predicted"/>
<protein>
    <recommendedName>
        <fullName evidence="1">DUF3828 domain-containing protein</fullName>
    </recommendedName>
</protein>
<dbReference type="Gene3D" id="3.10.450.50">
    <property type="match status" value="1"/>
</dbReference>
<name>I0K6B0_9BACT</name>
<evidence type="ECO:0000313" key="2">
    <source>
        <dbReference type="EMBL" id="CCG99663.1"/>
    </source>
</evidence>
<dbReference type="Proteomes" id="UP000011058">
    <property type="component" value="Chromosome"/>
</dbReference>
<evidence type="ECO:0000259" key="1">
    <source>
        <dbReference type="Pfam" id="PF12883"/>
    </source>
</evidence>
<evidence type="ECO:0000313" key="3">
    <source>
        <dbReference type="Proteomes" id="UP000011058"/>
    </source>
</evidence>
<dbReference type="RefSeq" id="WP_015330762.1">
    <property type="nucleotide sequence ID" value="NC_020054.1"/>
</dbReference>
<dbReference type="InterPro" id="IPR024289">
    <property type="entry name" value="DUF3828"/>
</dbReference>
<organism evidence="2 3">
    <name type="scientific">Fibrella aestuarina BUZ 2</name>
    <dbReference type="NCBI Taxonomy" id="1166018"/>
    <lineage>
        <taxon>Bacteria</taxon>
        <taxon>Pseudomonadati</taxon>
        <taxon>Bacteroidota</taxon>
        <taxon>Cytophagia</taxon>
        <taxon>Cytophagales</taxon>
        <taxon>Spirosomataceae</taxon>
        <taxon>Fibrella</taxon>
    </lineage>
</organism>
<accession>I0K6B0</accession>
<dbReference type="Pfam" id="PF12883">
    <property type="entry name" value="DUF3828"/>
    <property type="match status" value="1"/>
</dbReference>
<dbReference type="PATRIC" id="fig|1166018.3.peg.3390"/>
<dbReference type="HOGENOM" id="CLU_815728_0_0_10"/>
<dbReference type="EMBL" id="HE796683">
    <property type="protein sequence ID" value="CCG99663.1"/>
    <property type="molecule type" value="Genomic_DNA"/>
</dbReference>
<gene>
    <name evidence="2" type="ORF">FAES_1653</name>
</gene>
<dbReference type="OrthoDB" id="938346at2"/>
<keyword evidence="3" id="KW-1185">Reference proteome</keyword>
<reference evidence="2 3" key="1">
    <citation type="journal article" date="2012" name="J. Bacteriol.">
        <title>Genome Sequence of Fibrella aestuarina BUZ 2T, a Filamentous Marine Bacterium.</title>
        <authorList>
            <person name="Filippini M."/>
            <person name="Qi W."/>
            <person name="Blom J."/>
            <person name="Goesmann A."/>
            <person name="Smits T.H."/>
            <person name="Bagheri H.C."/>
        </authorList>
    </citation>
    <scope>NUCLEOTIDE SEQUENCE [LARGE SCALE GENOMIC DNA]</scope>
    <source>
        <strain evidence="3">BUZ 2T</strain>
    </source>
</reference>
<sequence length="340" mass="38648">MYHLFTTLVVAGLLLACQQQSQPEQAAQRAIVVSDSAAVADVVHGFYKWYTAFSQKAANQIDFTDDNGPHLTLNQEKLERYLARFAASNFVSREFIANEVAFYRQCSQWWQHEPIDDVPSCLDADRYFCAQEWEPDFWLKSPVRIRPNGPDRVTATLVGQAYGSPMERTVELKKEEGKWLIANIECDMGLSDKAIDLKRVTINEAYIDGRIASHQPMSPADARRMGLDALIADDLLNVPGTRLRVLDTLFATGRGRLVVVARDSENEREAWLVQYDASPRLVFWVPVYYDDLVEYLKTIETTVAGQEVAIRTTTDIDGTKSVNVTKYALNRQLIFERINR</sequence>